<evidence type="ECO:0000256" key="4">
    <source>
        <dbReference type="ARBA" id="ARBA00022777"/>
    </source>
</evidence>
<dbReference type="PANTHER" id="PTHR43642:SF1">
    <property type="entry name" value="HYBRID SIGNAL TRANSDUCTION HISTIDINE KINASE G"/>
    <property type="match status" value="1"/>
</dbReference>
<organism evidence="9 10">
    <name type="scientific">Limnoraphis robusta CS-951</name>
    <dbReference type="NCBI Taxonomy" id="1637645"/>
    <lineage>
        <taxon>Bacteria</taxon>
        <taxon>Bacillati</taxon>
        <taxon>Cyanobacteriota</taxon>
        <taxon>Cyanophyceae</taxon>
        <taxon>Oscillatoriophycideae</taxon>
        <taxon>Oscillatoriales</taxon>
        <taxon>Sirenicapillariaceae</taxon>
        <taxon>Limnoraphis</taxon>
    </lineage>
</organism>
<dbReference type="InterPro" id="IPR041664">
    <property type="entry name" value="AAA_16"/>
</dbReference>
<keyword evidence="4" id="KW-0418">Kinase</keyword>
<feature type="coiled-coil region" evidence="6">
    <location>
        <begin position="1519"/>
        <end position="1574"/>
    </location>
</feature>
<dbReference type="SMART" id="SM00388">
    <property type="entry name" value="HisKA"/>
    <property type="match status" value="1"/>
</dbReference>
<protein>
    <recommendedName>
        <fullName evidence="2">histidine kinase</fullName>
        <ecNumber evidence="2">2.7.13.3</ecNumber>
    </recommendedName>
</protein>
<dbReference type="SMART" id="SM00387">
    <property type="entry name" value="HATPase_c"/>
    <property type="match status" value="1"/>
</dbReference>
<dbReference type="Gene3D" id="1.10.510.10">
    <property type="entry name" value="Transferase(Phosphotransferase) domain 1"/>
    <property type="match status" value="1"/>
</dbReference>
<dbReference type="RefSeq" id="WP_046278712.1">
    <property type="nucleotide sequence ID" value="NZ_LATL02000031.1"/>
</dbReference>
<evidence type="ECO:0000259" key="8">
    <source>
        <dbReference type="PROSITE" id="PS50109"/>
    </source>
</evidence>
<dbReference type="InterPro" id="IPR029016">
    <property type="entry name" value="GAF-like_dom_sf"/>
</dbReference>
<dbReference type="Pfam" id="PF13191">
    <property type="entry name" value="AAA_16"/>
    <property type="match status" value="1"/>
</dbReference>
<dbReference type="Gene3D" id="3.30.450.40">
    <property type="match status" value="1"/>
</dbReference>
<dbReference type="SUPFAM" id="SSF47384">
    <property type="entry name" value="Homodimeric domain of signal transducing histidine kinase"/>
    <property type="match status" value="1"/>
</dbReference>
<dbReference type="OrthoDB" id="517727at2"/>
<dbReference type="InterPro" id="IPR000719">
    <property type="entry name" value="Prot_kinase_dom"/>
</dbReference>
<dbReference type="PATRIC" id="fig|1637645.4.peg.551"/>
<dbReference type="Gene3D" id="1.10.287.130">
    <property type="match status" value="1"/>
</dbReference>
<dbReference type="SUPFAM" id="SSF56112">
    <property type="entry name" value="Protein kinase-like (PK-like)"/>
    <property type="match status" value="1"/>
</dbReference>
<dbReference type="InterPro" id="IPR053159">
    <property type="entry name" value="Hybrid_Histidine_Kinase"/>
</dbReference>
<dbReference type="Gene3D" id="3.40.50.300">
    <property type="entry name" value="P-loop containing nucleotide triphosphate hydrolases"/>
    <property type="match status" value="1"/>
</dbReference>
<evidence type="ECO:0000256" key="2">
    <source>
        <dbReference type="ARBA" id="ARBA00012438"/>
    </source>
</evidence>
<dbReference type="PRINTS" id="PR00344">
    <property type="entry name" value="BCTRLSENSOR"/>
</dbReference>
<dbReference type="Pfam" id="PF25503">
    <property type="entry name" value="TPR_CHK1"/>
    <property type="match status" value="1"/>
</dbReference>
<dbReference type="GO" id="GO:0005524">
    <property type="term" value="F:ATP binding"/>
    <property type="evidence" value="ECO:0007669"/>
    <property type="project" value="InterPro"/>
</dbReference>
<gene>
    <name evidence="9" type="ORF">WN50_11645</name>
</gene>
<evidence type="ECO:0000313" key="10">
    <source>
        <dbReference type="Proteomes" id="UP000033607"/>
    </source>
</evidence>
<dbReference type="InterPro" id="IPR036890">
    <property type="entry name" value="HATPase_C_sf"/>
</dbReference>
<accession>A0A0F5YGZ3</accession>
<dbReference type="GO" id="GO:0000155">
    <property type="term" value="F:phosphorelay sensor kinase activity"/>
    <property type="evidence" value="ECO:0007669"/>
    <property type="project" value="InterPro"/>
</dbReference>
<dbReference type="InterPro" id="IPR011009">
    <property type="entry name" value="Kinase-like_dom_sf"/>
</dbReference>
<keyword evidence="4" id="KW-0808">Transferase</keyword>
<dbReference type="Pfam" id="PF00512">
    <property type="entry name" value="HisKA"/>
    <property type="match status" value="1"/>
</dbReference>
<evidence type="ECO:0000256" key="5">
    <source>
        <dbReference type="ARBA" id="ARBA00023012"/>
    </source>
</evidence>
<proteinExistence type="predicted"/>
<comment type="catalytic activity">
    <reaction evidence="1">
        <text>ATP + protein L-histidine = ADP + protein N-phospho-L-histidine.</text>
        <dbReference type="EC" id="2.7.13.3"/>
    </reaction>
</comment>
<evidence type="ECO:0000256" key="3">
    <source>
        <dbReference type="ARBA" id="ARBA00022553"/>
    </source>
</evidence>
<dbReference type="CDD" id="cd14014">
    <property type="entry name" value="STKc_PknB_like"/>
    <property type="match status" value="1"/>
</dbReference>
<dbReference type="InterPro" id="IPR004358">
    <property type="entry name" value="Sig_transdc_His_kin-like_C"/>
</dbReference>
<dbReference type="CDD" id="cd00082">
    <property type="entry name" value="HisKA"/>
    <property type="match status" value="1"/>
</dbReference>
<dbReference type="InterPro" id="IPR027417">
    <property type="entry name" value="P-loop_NTPase"/>
</dbReference>
<dbReference type="PROSITE" id="PS50011">
    <property type="entry name" value="PROTEIN_KINASE_DOM"/>
    <property type="match status" value="1"/>
</dbReference>
<dbReference type="Gene3D" id="3.30.565.10">
    <property type="entry name" value="Histidine kinase-like ATPase, C-terminal domain"/>
    <property type="match status" value="1"/>
</dbReference>
<sequence length="1840" mass="208757">MKPIIGYSLSEQIYSSSRTLIYRAQREQDQQSVIIKLPRYPYPNFSELAQYRNAYTLIKNLNLPGVVRMLAIQQVDQRLALIMEDFGAISLDLHFEKQRNRGLATTDEGINKFLNIAQQIAQTLEQLNQYQIIHKDIKPHNVIINPSSEKIQLIDFANASKIPKEAPEINNISAIEGTVSYISPEQTGRMNRGIDYRSDFYSVGVMFYELLTGQLPFISDDPLELIHCHMAREPISPKERIATIPETISNIVMKLMAKMPEDRYQSASGLKHDLELCIQRWKINHNIPNFPLGNYDISNLFSLPEKLYGREKEVEILLTIFERVSQGSREMMLVGGQSGIGKSALVHEIHKPIVRQRGYFISGKFDQFKRDIPFSAFVQAFQNLIQQLLSETEIAIQHWKASILSALGESAQVIIDVIPELELLIGSQPPVPKLEATAAENRFKLLFSKFTQVFTTADHPLVIFLDDLQWADLASLKLIQLLMTEPDTCYLLLIGAYRNNEVSQAHPLTLTLDEICTAGASVHHMSLKPLEFEHLNHLVSESLKCPLAKANSLTKVVYQKTQGNPFFSSQFLKALHQDGLIFPNLELGFWQWDRAKVESLTMSSDVVEFMADQLQKLPLETQNTLKLAACIGNVFDLETLAVVSEKSPTQTANYLWSALKAGLITPVDGMYKFFAENELETTQEEFTVKKEIPRYKFLHDRVQQAAYRLISPDKKQATHLKIGRLLLRGTSEIEREEKLFEITNHFNQGVQLIQEQAEKYQLAELNLITGRKAKVSTAYAAAVNYLRMGLELLEETSWQSHYDLAFELHKERAELEYLNGNFEQAERFIYLTLLKAKTVVEKAEIYNLLIVQHSFRTQFKEAILVGITALKLLGFDLSQSQVKTALDSEFLEVQSRLRHQDISDLIDRRELQKPEYRVAIKILSNIEPGAYFTNPDLWSFIVTKMVSISLNYGHISESSFGYATYALLLILKSQNYQVGYQLVQLAIALSERFQDQGYKCRNCTAFVAVINHWVKPMNEISRIAYEGCQAGLEAGELQYSGYILAYQAVSLFYCEENLESFIKKLSEYLVFSRKISNQHATNIILGLILGATFFLGKVKVEELLGEQLLSEAQYLAQCRENKTSMGICFYEIIKTQALFTFGKLKEAERTLRESQLLIQYIPGFISTAQLNFLESLILSHLYSEASPENKENYQNQIQVNQKKMKIWTENCPENFRSQYLLIAAEQARIQGKNWEALDLYDQAIASAKQQGWVQQQALANEQAALFWLAQGREKFAQTYMIEAYYSYIRWGAVLKIQQLEQDYPELLSPILQREINSVDSLNYSTNSSLNPSSASVTGTHNLLDLATVIKASHALSSKIKLNNLLSSLVQLAIENAGAQKCALMWYKENQLILEVIAHTSSTDVKSDSHPSLDSFDLPLIPVNLCQDLPQSLINYVWRTQQSLVLDEAADYAFWMSDPYISKHQPKSMLCTPVAKQGQQVGVLYLENNLVSGAFTPERLQLLELITTQAAISIENARLYDNLALAKSQLEATNQTLEQKVQERTQQLHTKNKCLAQTLKELKQTQAKLIQTEKMSSLGQLVAGVAHEINNPVNFIFGNIAHAQEYAEDLLKVIQAYQKYYPEPVEAMQDLIEDVDLEFLVEDLPKLLSSMNVGANRIREIVESLRNFSRLDEAEVKSVDIHEGIDSTLMILQNHLKAKPDELAIELVKNYSNLPKIECYPGQLNQVFMNILSNAIDALQHKRKETGSPQSRITITTEATTAQTVKIKITDNGIGMSEQVQKKIFDPFFTTKPVGKGTGLGLAISYQIVVERHQGQLSCISTLNQGTEFVIEIPVRLSSTE</sequence>
<dbReference type="SMART" id="SM00220">
    <property type="entry name" value="S_TKc"/>
    <property type="match status" value="1"/>
</dbReference>
<dbReference type="SMART" id="SM00065">
    <property type="entry name" value="GAF"/>
    <property type="match status" value="1"/>
</dbReference>
<dbReference type="InterPro" id="IPR008271">
    <property type="entry name" value="Ser/Thr_kinase_AS"/>
</dbReference>
<comment type="caution">
    <text evidence="9">The sequence shown here is derived from an EMBL/GenBank/DDBJ whole genome shotgun (WGS) entry which is preliminary data.</text>
</comment>
<name>A0A0F5YGZ3_9CYAN</name>
<dbReference type="SUPFAM" id="SSF55781">
    <property type="entry name" value="GAF domain-like"/>
    <property type="match status" value="1"/>
</dbReference>
<keyword evidence="6" id="KW-0175">Coiled coil</keyword>
<dbReference type="PANTHER" id="PTHR43642">
    <property type="entry name" value="HYBRID SIGNAL TRANSDUCTION HISTIDINE KINASE G"/>
    <property type="match status" value="1"/>
</dbReference>
<evidence type="ECO:0000313" key="9">
    <source>
        <dbReference type="EMBL" id="KKD37927.1"/>
    </source>
</evidence>
<dbReference type="Pfam" id="PF02518">
    <property type="entry name" value="HATPase_c"/>
    <property type="match status" value="1"/>
</dbReference>
<keyword evidence="3" id="KW-0597">Phosphoprotein</keyword>
<dbReference type="EMBL" id="LATL02000031">
    <property type="protein sequence ID" value="KKD37927.1"/>
    <property type="molecule type" value="Genomic_DNA"/>
</dbReference>
<feature type="domain" description="Histidine kinase" evidence="8">
    <location>
        <begin position="1583"/>
        <end position="1836"/>
    </location>
</feature>
<dbReference type="InterPro" id="IPR003018">
    <property type="entry name" value="GAF"/>
</dbReference>
<dbReference type="InterPro" id="IPR003594">
    <property type="entry name" value="HATPase_dom"/>
</dbReference>
<dbReference type="EC" id="2.7.13.3" evidence="2"/>
<dbReference type="PROSITE" id="PS50109">
    <property type="entry name" value="HIS_KIN"/>
    <property type="match status" value="1"/>
</dbReference>
<evidence type="ECO:0000256" key="1">
    <source>
        <dbReference type="ARBA" id="ARBA00000085"/>
    </source>
</evidence>
<dbReference type="SUPFAM" id="SSF55874">
    <property type="entry name" value="ATPase domain of HSP90 chaperone/DNA topoisomerase II/histidine kinase"/>
    <property type="match status" value="1"/>
</dbReference>
<dbReference type="InterPro" id="IPR005467">
    <property type="entry name" value="His_kinase_dom"/>
</dbReference>
<dbReference type="Proteomes" id="UP000033607">
    <property type="component" value="Unassembled WGS sequence"/>
</dbReference>
<keyword evidence="5" id="KW-0902">Two-component regulatory system</keyword>
<evidence type="ECO:0000259" key="7">
    <source>
        <dbReference type="PROSITE" id="PS50011"/>
    </source>
</evidence>
<dbReference type="Pfam" id="PF01590">
    <property type="entry name" value="GAF"/>
    <property type="match status" value="1"/>
</dbReference>
<reference evidence="9 10" key="1">
    <citation type="submission" date="2015-06" db="EMBL/GenBank/DDBJ databases">
        <title>Draft genome assembly of filamentous brackish cyanobacterium Limnoraphis robusta strain CS-951.</title>
        <authorList>
            <person name="Willis A."/>
            <person name="Parks M."/>
            <person name="Burford M.A."/>
        </authorList>
    </citation>
    <scope>NUCLEOTIDE SEQUENCE [LARGE SCALE GENOMIC DNA]</scope>
    <source>
        <strain evidence="9 10">CS-951</strain>
    </source>
</reference>
<dbReference type="Pfam" id="PF00069">
    <property type="entry name" value="Pkinase"/>
    <property type="match status" value="1"/>
</dbReference>
<dbReference type="PROSITE" id="PS00108">
    <property type="entry name" value="PROTEIN_KINASE_ST"/>
    <property type="match status" value="1"/>
</dbReference>
<evidence type="ECO:0000256" key="6">
    <source>
        <dbReference type="SAM" id="Coils"/>
    </source>
</evidence>
<dbReference type="InterPro" id="IPR003661">
    <property type="entry name" value="HisK_dim/P_dom"/>
</dbReference>
<dbReference type="InterPro" id="IPR036097">
    <property type="entry name" value="HisK_dim/P_sf"/>
</dbReference>
<feature type="domain" description="Protein kinase" evidence="7">
    <location>
        <begin position="7"/>
        <end position="275"/>
    </location>
</feature>
<dbReference type="SUPFAM" id="SSF52540">
    <property type="entry name" value="P-loop containing nucleoside triphosphate hydrolases"/>
    <property type="match status" value="1"/>
</dbReference>